<accession>A0A9P0C2C3</accession>
<feature type="signal peptide" evidence="1">
    <location>
        <begin position="1"/>
        <end position="17"/>
    </location>
</feature>
<dbReference type="Gene3D" id="3.30.30.10">
    <property type="entry name" value="Knottin, scorpion toxin-like"/>
    <property type="match status" value="1"/>
</dbReference>
<dbReference type="AlphaFoldDB" id="A0A9P0C2C3"/>
<evidence type="ECO:0000313" key="2">
    <source>
        <dbReference type="EMBL" id="CAH0629070.1"/>
    </source>
</evidence>
<keyword evidence="3" id="KW-1185">Reference proteome</keyword>
<evidence type="ECO:0000256" key="1">
    <source>
        <dbReference type="SAM" id="SignalP"/>
    </source>
</evidence>
<keyword evidence="1" id="KW-0732">Signal</keyword>
<feature type="chain" id="PRO_5040473297" evidence="1">
    <location>
        <begin position="18"/>
        <end position="119"/>
    </location>
</feature>
<dbReference type="OrthoDB" id="6905030at2759"/>
<organism evidence="2 3">
    <name type="scientific">Chrysodeixis includens</name>
    <name type="common">Soybean looper</name>
    <name type="synonym">Pseudoplusia includens</name>
    <dbReference type="NCBI Taxonomy" id="689277"/>
    <lineage>
        <taxon>Eukaryota</taxon>
        <taxon>Metazoa</taxon>
        <taxon>Ecdysozoa</taxon>
        <taxon>Arthropoda</taxon>
        <taxon>Hexapoda</taxon>
        <taxon>Insecta</taxon>
        <taxon>Pterygota</taxon>
        <taxon>Neoptera</taxon>
        <taxon>Endopterygota</taxon>
        <taxon>Lepidoptera</taxon>
        <taxon>Glossata</taxon>
        <taxon>Ditrysia</taxon>
        <taxon>Noctuoidea</taxon>
        <taxon>Noctuidae</taxon>
        <taxon>Plusiinae</taxon>
        <taxon>Chrysodeixis</taxon>
    </lineage>
</organism>
<name>A0A9P0C2C3_CHRIL</name>
<evidence type="ECO:0000313" key="3">
    <source>
        <dbReference type="Proteomes" id="UP001154114"/>
    </source>
</evidence>
<protein>
    <submittedName>
        <fullName evidence="2">Uncharacterized protein</fullName>
    </submittedName>
</protein>
<dbReference type="Proteomes" id="UP001154114">
    <property type="component" value="Chromosome 9"/>
</dbReference>
<reference evidence="2" key="1">
    <citation type="submission" date="2021-12" db="EMBL/GenBank/DDBJ databases">
        <authorList>
            <person name="King R."/>
        </authorList>
    </citation>
    <scope>NUCLEOTIDE SEQUENCE</scope>
</reference>
<dbReference type="InterPro" id="IPR036574">
    <property type="entry name" value="Scorpion_toxin-like_sf"/>
</dbReference>
<gene>
    <name evidence="2" type="ORF">CINC_LOCUS13255</name>
</gene>
<proteinExistence type="predicted"/>
<dbReference type="GO" id="GO:0051707">
    <property type="term" value="P:response to other organism"/>
    <property type="evidence" value="ECO:0007669"/>
    <property type="project" value="UniProtKB-ARBA"/>
</dbReference>
<dbReference type="EMBL" id="LR824012">
    <property type="protein sequence ID" value="CAH0629070.1"/>
    <property type="molecule type" value="Genomic_DNA"/>
</dbReference>
<sequence length="119" mass="12583">MKLLIVLALGLVVAASANVVPDGDVETVYSLNVGQPEDDAQAYALEDAAPDAVRVFNAPEAEAEASPAQFEEVAPLELDTLYIPILTRTCTNSACAYICGLLGFKHGRCISSTTCNCYN</sequence>